<dbReference type="InterPro" id="IPR029026">
    <property type="entry name" value="tRNA_m1G_MTases_N"/>
</dbReference>
<dbReference type="PANTHER" id="PTHR30027">
    <property type="entry name" value="RIBOSOMAL RNA SMALL SUBUNIT METHYLTRANSFERASE E"/>
    <property type="match status" value="1"/>
</dbReference>
<dbReference type="GO" id="GO:0032259">
    <property type="term" value="P:methylation"/>
    <property type="evidence" value="ECO:0007669"/>
    <property type="project" value="UniProtKB-KW"/>
</dbReference>
<dbReference type="GO" id="GO:0008168">
    <property type="term" value="F:methyltransferase activity"/>
    <property type="evidence" value="ECO:0007669"/>
    <property type="project" value="UniProtKB-KW"/>
</dbReference>
<keyword evidence="8" id="KW-0949">S-adenosyl-L-methionine</keyword>
<evidence type="ECO:0000256" key="10">
    <source>
        <dbReference type="ARBA" id="ARBA00047944"/>
    </source>
</evidence>
<evidence type="ECO:0000256" key="8">
    <source>
        <dbReference type="ARBA" id="ARBA00022691"/>
    </source>
</evidence>
<evidence type="ECO:0000313" key="13">
    <source>
        <dbReference type="Proteomes" id="UP001593833"/>
    </source>
</evidence>
<evidence type="ECO:0000313" key="12">
    <source>
        <dbReference type="EMBL" id="MFC1572989.1"/>
    </source>
</evidence>
<dbReference type="InterPro" id="IPR046886">
    <property type="entry name" value="RsmE_MTase_dom"/>
</dbReference>
<evidence type="ECO:0000256" key="7">
    <source>
        <dbReference type="ARBA" id="ARBA00022679"/>
    </source>
</evidence>
<dbReference type="InterPro" id="IPR029028">
    <property type="entry name" value="Alpha/beta_knot_MTases"/>
</dbReference>
<keyword evidence="4" id="KW-0963">Cytoplasm</keyword>
<organism evidence="12 13">
    <name type="scientific">Eiseniibacteriota bacterium</name>
    <dbReference type="NCBI Taxonomy" id="2212470"/>
    <lineage>
        <taxon>Bacteria</taxon>
        <taxon>Candidatus Eiseniibacteriota</taxon>
    </lineage>
</organism>
<comment type="function">
    <text evidence="9">Specifically methylates the N3 position of the uracil ring of uridine 1498 (m3U1498) in 16S rRNA. Acts on the fully assembled 30S ribosomal subunit.</text>
</comment>
<reference evidence="12 13" key="1">
    <citation type="submission" date="2024-09" db="EMBL/GenBank/DDBJ databases">
        <authorList>
            <person name="D'Angelo T."/>
        </authorList>
    </citation>
    <scope>NUCLEOTIDE SEQUENCE [LARGE SCALE GENOMIC DNA]</scope>
    <source>
        <strain evidence="12">SAG AM-320-E07</strain>
    </source>
</reference>
<dbReference type="CDD" id="cd18084">
    <property type="entry name" value="RsmE-like"/>
    <property type="match status" value="1"/>
</dbReference>
<keyword evidence="5" id="KW-0698">rRNA processing</keyword>
<dbReference type="SUPFAM" id="SSF75217">
    <property type="entry name" value="alpha/beta knot"/>
    <property type="match status" value="1"/>
</dbReference>
<protein>
    <recommendedName>
        <fullName evidence="3">16S rRNA (uracil(1498)-N(3))-methyltransferase</fullName>
        <ecNumber evidence="3">2.1.1.193</ecNumber>
    </recommendedName>
</protein>
<evidence type="ECO:0000256" key="3">
    <source>
        <dbReference type="ARBA" id="ARBA00012328"/>
    </source>
</evidence>
<dbReference type="Pfam" id="PF04452">
    <property type="entry name" value="Methyltrans_RNA"/>
    <property type="match status" value="1"/>
</dbReference>
<keyword evidence="6 12" id="KW-0489">Methyltransferase</keyword>
<dbReference type="NCBIfam" id="TIGR00046">
    <property type="entry name" value="RsmE family RNA methyltransferase"/>
    <property type="match status" value="1"/>
</dbReference>
<dbReference type="InterPro" id="IPR006700">
    <property type="entry name" value="RsmE"/>
</dbReference>
<dbReference type="Gene3D" id="3.40.1280.10">
    <property type="match status" value="1"/>
</dbReference>
<evidence type="ECO:0000259" key="11">
    <source>
        <dbReference type="Pfam" id="PF04452"/>
    </source>
</evidence>
<proteinExistence type="inferred from homology"/>
<feature type="non-terminal residue" evidence="12">
    <location>
        <position position="1"/>
    </location>
</feature>
<sequence length="119" mass="12691">LRRVALAAMKQSGRARWPEVSVHASLETLLVEAGCSRVVVADMDGEMLMPAVRSTSPEEEHLLLVGPEGGFSPNEEAQLSGLDCMRVRLAPRRLRSETAAVALCAILAAALDQTEGVVP</sequence>
<accession>A0ABV6YLD9</accession>
<comment type="subcellular location">
    <subcellularLocation>
        <location evidence="1">Cytoplasm</location>
    </subcellularLocation>
</comment>
<gene>
    <name evidence="12" type="ORF">ACFL6M_05250</name>
</gene>
<dbReference type="EC" id="2.1.1.193" evidence="3"/>
<dbReference type="PANTHER" id="PTHR30027:SF3">
    <property type="entry name" value="16S RRNA (URACIL(1498)-N(3))-METHYLTRANSFERASE"/>
    <property type="match status" value="1"/>
</dbReference>
<comment type="catalytic activity">
    <reaction evidence="10">
        <text>uridine(1498) in 16S rRNA + S-adenosyl-L-methionine = N(3)-methyluridine(1498) in 16S rRNA + S-adenosyl-L-homocysteine + H(+)</text>
        <dbReference type="Rhea" id="RHEA:42920"/>
        <dbReference type="Rhea" id="RHEA-COMP:10283"/>
        <dbReference type="Rhea" id="RHEA-COMP:10284"/>
        <dbReference type="ChEBI" id="CHEBI:15378"/>
        <dbReference type="ChEBI" id="CHEBI:57856"/>
        <dbReference type="ChEBI" id="CHEBI:59789"/>
        <dbReference type="ChEBI" id="CHEBI:65315"/>
        <dbReference type="ChEBI" id="CHEBI:74502"/>
        <dbReference type="EC" id="2.1.1.193"/>
    </reaction>
</comment>
<dbReference type="EMBL" id="JBHPKH010000058">
    <property type="protein sequence ID" value="MFC1572989.1"/>
    <property type="molecule type" value="Genomic_DNA"/>
</dbReference>
<evidence type="ECO:0000256" key="6">
    <source>
        <dbReference type="ARBA" id="ARBA00022603"/>
    </source>
</evidence>
<comment type="similarity">
    <text evidence="2">Belongs to the RNA methyltransferase RsmE family.</text>
</comment>
<comment type="caution">
    <text evidence="12">The sequence shown here is derived from an EMBL/GenBank/DDBJ whole genome shotgun (WGS) entry which is preliminary data.</text>
</comment>
<keyword evidence="7" id="KW-0808">Transferase</keyword>
<evidence type="ECO:0000256" key="1">
    <source>
        <dbReference type="ARBA" id="ARBA00004496"/>
    </source>
</evidence>
<evidence type="ECO:0000256" key="4">
    <source>
        <dbReference type="ARBA" id="ARBA00022490"/>
    </source>
</evidence>
<dbReference type="Proteomes" id="UP001593833">
    <property type="component" value="Unassembled WGS sequence"/>
</dbReference>
<evidence type="ECO:0000256" key="2">
    <source>
        <dbReference type="ARBA" id="ARBA00005528"/>
    </source>
</evidence>
<feature type="domain" description="Ribosomal RNA small subunit methyltransferase E methyltransferase" evidence="11">
    <location>
        <begin position="2"/>
        <end position="107"/>
    </location>
</feature>
<evidence type="ECO:0000256" key="9">
    <source>
        <dbReference type="ARBA" id="ARBA00025699"/>
    </source>
</evidence>
<name>A0ABV6YLD9_UNCEI</name>
<evidence type="ECO:0000256" key="5">
    <source>
        <dbReference type="ARBA" id="ARBA00022552"/>
    </source>
</evidence>
<keyword evidence="13" id="KW-1185">Reference proteome</keyword>